<dbReference type="EMBL" id="JPKZ01001798">
    <property type="protein sequence ID" value="KHN80023.1"/>
    <property type="molecule type" value="Genomic_DNA"/>
</dbReference>
<keyword evidence="5" id="KW-0175">Coiled coil</keyword>
<keyword evidence="2 3" id="KW-0067">ATP-binding</keyword>
<keyword evidence="9" id="KW-1185">Reference proteome</keyword>
<keyword evidence="3 4" id="KW-0505">Motor protein</keyword>
<dbReference type="GO" id="GO:0007018">
    <property type="term" value="P:microtubule-based movement"/>
    <property type="evidence" value="ECO:0007669"/>
    <property type="project" value="InterPro"/>
</dbReference>
<feature type="coiled-coil region" evidence="5">
    <location>
        <begin position="411"/>
        <end position="482"/>
    </location>
</feature>
<dbReference type="InterPro" id="IPR019821">
    <property type="entry name" value="Kinesin_motor_CS"/>
</dbReference>
<evidence type="ECO:0000256" key="3">
    <source>
        <dbReference type="PROSITE-ProRule" id="PRU00283"/>
    </source>
</evidence>
<evidence type="ECO:0000256" key="6">
    <source>
        <dbReference type="SAM" id="MobiDB-lite"/>
    </source>
</evidence>
<dbReference type="GO" id="GO:0008017">
    <property type="term" value="F:microtubule binding"/>
    <property type="evidence" value="ECO:0007669"/>
    <property type="project" value="InterPro"/>
</dbReference>
<evidence type="ECO:0000256" key="5">
    <source>
        <dbReference type="SAM" id="Coils"/>
    </source>
</evidence>
<dbReference type="SUPFAM" id="SSF52540">
    <property type="entry name" value="P-loop containing nucleoside triphosphate hydrolases"/>
    <property type="match status" value="2"/>
</dbReference>
<dbReference type="PROSITE" id="PS50067">
    <property type="entry name" value="KINESIN_MOTOR_2"/>
    <property type="match status" value="1"/>
</dbReference>
<dbReference type="PANTHER" id="PTHR47117">
    <property type="entry name" value="STAR-RELATED LIPID TRANSFER PROTEIN 9"/>
    <property type="match status" value="1"/>
</dbReference>
<dbReference type="GO" id="GO:0003777">
    <property type="term" value="F:microtubule motor activity"/>
    <property type="evidence" value="ECO:0007669"/>
    <property type="project" value="InterPro"/>
</dbReference>
<gene>
    <name evidence="8" type="primary">kif1</name>
    <name evidence="8" type="ORF">Tcan_12650</name>
</gene>
<keyword evidence="1 3" id="KW-0547">Nucleotide-binding</keyword>
<dbReference type="Pfam" id="PF00225">
    <property type="entry name" value="Kinesin"/>
    <property type="match status" value="2"/>
</dbReference>
<dbReference type="Pfam" id="PF12423">
    <property type="entry name" value="KIF1B"/>
    <property type="match status" value="1"/>
</dbReference>
<evidence type="ECO:0000256" key="4">
    <source>
        <dbReference type="RuleBase" id="RU000394"/>
    </source>
</evidence>
<dbReference type="Gene3D" id="3.40.850.10">
    <property type="entry name" value="Kinesin motor domain"/>
    <property type="match status" value="2"/>
</dbReference>
<comment type="similarity">
    <text evidence="3 4">Belongs to the TRAFAC class myosin-kinesin ATPase superfamily. Kinesin family.</text>
</comment>
<evidence type="ECO:0000313" key="9">
    <source>
        <dbReference type="Proteomes" id="UP000031036"/>
    </source>
</evidence>
<comment type="caution">
    <text evidence="8">The sequence shown here is derived from an EMBL/GenBank/DDBJ whole genome shotgun (WGS) entry which is preliminary data.</text>
</comment>
<dbReference type="OrthoDB" id="3176171at2759"/>
<feature type="compositionally biased region" description="Basic and acidic residues" evidence="6">
    <location>
        <begin position="306"/>
        <end position="317"/>
    </location>
</feature>
<dbReference type="STRING" id="6265.A0A0B2VEP0"/>
<dbReference type="Proteomes" id="UP000031036">
    <property type="component" value="Unassembled WGS sequence"/>
</dbReference>
<dbReference type="InterPro" id="IPR001752">
    <property type="entry name" value="Kinesin_motor_dom"/>
</dbReference>
<feature type="region of interest" description="Disordered" evidence="6">
    <location>
        <begin position="276"/>
        <end position="317"/>
    </location>
</feature>
<dbReference type="AlphaFoldDB" id="A0A0B2VEP0"/>
<accession>A0A0B2VEP0</accession>
<dbReference type="InterPro" id="IPR027417">
    <property type="entry name" value="P-loop_NTPase"/>
</dbReference>
<evidence type="ECO:0000256" key="2">
    <source>
        <dbReference type="ARBA" id="ARBA00022840"/>
    </source>
</evidence>
<evidence type="ECO:0000313" key="8">
    <source>
        <dbReference type="EMBL" id="KHN80023.1"/>
    </source>
</evidence>
<sequence length="603" mass="67749">MPDAQQTGIRNPNAPDEDTKWFTFDHSYWSHDGYMENSNGYLEPIDDRYADQKKVFDDLGKGVLDNAWKGYNCSLFAYGQTGSGKSYSMVGYKKNKGIIPIVCEELFKRIDENRAKDKDTEYQVSISMFEIYCEKVRDLLSTKPPPKGGLKVREHAKNGFYVEDLSSVPVNSYKEIEQKMDEGTKQRTIAATDMNATSSRAHTIVKIQFNQKSAKSGGGTTTKSSQINLVDLAGSERQKDAGSEGDRLKEGIVINQSLSTLGRVIKALYEQQGKKKKGVSFNQKSAKSGGGTTTKSSQINLVDLAGSERQKDAGSEGDRLKEGIVINQSLSTLGRVIKALYEQQGKKKKGVSIPYRDSVLTSLLKNALGGNSKTIMIAALSPADINYEETLSTLRFADRAKSIKTKAIVNESATERMIRELKEENARLLEMIQSGTVAVPRGPNGQTQEEVEALKRQLEENQKEMERLQQTWQQRLDEQKSKIWIKVHDSVDDTYFMWEKNRFMNRYYGMQEMYQNFVEGDTDWDVPKERDPFYEPPDSEVLIGSSTVYLQSLAYLIEHEEQLPIFDFGGQDLGRLTVALTPCTPAGKEILGEYVEDPAELVS</sequence>
<name>A0A0B2VEP0_TOXCA</name>
<keyword evidence="4" id="KW-0493">Microtubule</keyword>
<dbReference type="InterPro" id="IPR022140">
    <property type="entry name" value="Kinesin-like_KIF1-typ"/>
</dbReference>
<dbReference type="GO" id="GO:0005874">
    <property type="term" value="C:microtubule"/>
    <property type="evidence" value="ECO:0007669"/>
    <property type="project" value="UniProtKB-KW"/>
</dbReference>
<dbReference type="GO" id="GO:0005524">
    <property type="term" value="F:ATP binding"/>
    <property type="evidence" value="ECO:0007669"/>
    <property type="project" value="UniProtKB-UniRule"/>
</dbReference>
<proteinExistence type="inferred from homology"/>
<evidence type="ECO:0000256" key="1">
    <source>
        <dbReference type="ARBA" id="ARBA00022741"/>
    </source>
</evidence>
<dbReference type="SMART" id="SM00129">
    <property type="entry name" value="KISc"/>
    <property type="match status" value="1"/>
</dbReference>
<organism evidence="8 9">
    <name type="scientific">Toxocara canis</name>
    <name type="common">Canine roundworm</name>
    <dbReference type="NCBI Taxonomy" id="6265"/>
    <lineage>
        <taxon>Eukaryota</taxon>
        <taxon>Metazoa</taxon>
        <taxon>Ecdysozoa</taxon>
        <taxon>Nematoda</taxon>
        <taxon>Chromadorea</taxon>
        <taxon>Rhabditida</taxon>
        <taxon>Spirurina</taxon>
        <taxon>Ascaridomorpha</taxon>
        <taxon>Ascaridoidea</taxon>
        <taxon>Toxocaridae</taxon>
        <taxon>Toxocara</taxon>
    </lineage>
</organism>
<dbReference type="PROSITE" id="PS00411">
    <property type="entry name" value="KINESIN_MOTOR_1"/>
    <property type="match status" value="2"/>
</dbReference>
<protein>
    <recommendedName>
        <fullName evidence="4">Kinesin-like protein</fullName>
    </recommendedName>
</protein>
<dbReference type="InterPro" id="IPR036961">
    <property type="entry name" value="Kinesin_motor_dom_sf"/>
</dbReference>
<feature type="binding site" evidence="3">
    <location>
        <begin position="79"/>
        <end position="86"/>
    </location>
    <ligand>
        <name>ATP</name>
        <dbReference type="ChEBI" id="CHEBI:30616"/>
    </ligand>
</feature>
<dbReference type="PRINTS" id="PR00380">
    <property type="entry name" value="KINESINHEAVY"/>
</dbReference>
<reference evidence="8 9" key="1">
    <citation type="submission" date="2014-11" db="EMBL/GenBank/DDBJ databases">
        <title>Genetic blueprint of the zoonotic pathogen Toxocara canis.</title>
        <authorList>
            <person name="Zhu X.-Q."/>
            <person name="Korhonen P.K."/>
            <person name="Cai H."/>
            <person name="Young N.D."/>
            <person name="Nejsum P."/>
            <person name="von Samson-Himmelstjerna G."/>
            <person name="Boag P.R."/>
            <person name="Tan P."/>
            <person name="Li Q."/>
            <person name="Min J."/>
            <person name="Yang Y."/>
            <person name="Wang X."/>
            <person name="Fang X."/>
            <person name="Hall R.S."/>
            <person name="Hofmann A."/>
            <person name="Sternberg P.W."/>
            <person name="Jex A.R."/>
            <person name="Gasser R.B."/>
        </authorList>
    </citation>
    <scope>NUCLEOTIDE SEQUENCE [LARGE SCALE GENOMIC DNA]</scope>
    <source>
        <strain evidence="8">PN_DK_2014</strain>
    </source>
</reference>
<evidence type="ECO:0000259" key="7">
    <source>
        <dbReference type="PROSITE" id="PS50067"/>
    </source>
</evidence>
<feature type="compositionally biased region" description="Basic and acidic residues" evidence="6">
    <location>
        <begin position="234"/>
        <end position="245"/>
    </location>
</feature>
<feature type="region of interest" description="Disordered" evidence="6">
    <location>
        <begin position="211"/>
        <end position="245"/>
    </location>
</feature>
<feature type="domain" description="Kinesin motor" evidence="7">
    <location>
        <begin position="1"/>
        <end position="403"/>
    </location>
</feature>